<organism evidence="4 5">
    <name type="scientific">Aeromonas veronii</name>
    <dbReference type="NCBI Taxonomy" id="654"/>
    <lineage>
        <taxon>Bacteria</taxon>
        <taxon>Pseudomonadati</taxon>
        <taxon>Pseudomonadota</taxon>
        <taxon>Gammaproteobacteria</taxon>
        <taxon>Aeromonadales</taxon>
        <taxon>Aeromonadaceae</taxon>
        <taxon>Aeromonas</taxon>
    </lineage>
</organism>
<dbReference type="Gene3D" id="3.40.50.150">
    <property type="entry name" value="Vaccinia Virus protein VP39"/>
    <property type="match status" value="1"/>
</dbReference>
<dbReference type="CDD" id="cd02440">
    <property type="entry name" value="AdoMet_MTases"/>
    <property type="match status" value="1"/>
</dbReference>
<evidence type="ECO:0000313" key="4">
    <source>
        <dbReference type="EMBL" id="PTH78942.1"/>
    </source>
</evidence>
<dbReference type="GO" id="GO:0032259">
    <property type="term" value="P:methylation"/>
    <property type="evidence" value="ECO:0007669"/>
    <property type="project" value="UniProtKB-KW"/>
</dbReference>
<dbReference type="GO" id="GO:0008168">
    <property type="term" value="F:methyltransferase activity"/>
    <property type="evidence" value="ECO:0007669"/>
    <property type="project" value="UniProtKB-KW"/>
</dbReference>
<dbReference type="PANTHER" id="PTHR43861">
    <property type="entry name" value="TRANS-ACONITATE 2-METHYLTRANSFERASE-RELATED"/>
    <property type="match status" value="1"/>
</dbReference>
<gene>
    <name evidence="4" type="ORF">DAA48_21110</name>
</gene>
<dbReference type="InterPro" id="IPR041698">
    <property type="entry name" value="Methyltransf_25"/>
</dbReference>
<feature type="domain" description="Methyltransferase" evidence="3">
    <location>
        <begin position="39"/>
        <end position="127"/>
    </location>
</feature>
<dbReference type="EMBL" id="PZKL01000045">
    <property type="protein sequence ID" value="PTH78942.1"/>
    <property type="molecule type" value="Genomic_DNA"/>
</dbReference>
<reference evidence="4 5" key="1">
    <citation type="submission" date="2018-03" db="EMBL/GenBank/DDBJ databases">
        <title>Aeromonas veronii whole genome sequencing and analysis.</title>
        <authorList>
            <person name="Xie H."/>
            <person name="Liu T."/>
            <person name="Wang K."/>
        </authorList>
    </citation>
    <scope>NUCLEOTIDE SEQUENCE [LARGE SCALE GENOMIC DNA]</scope>
    <source>
        <strain evidence="4 5">XH.VA.1</strain>
    </source>
</reference>
<keyword evidence="1 4" id="KW-0489">Methyltransferase</keyword>
<evidence type="ECO:0000259" key="3">
    <source>
        <dbReference type="Pfam" id="PF13649"/>
    </source>
</evidence>
<protein>
    <submittedName>
        <fullName evidence="4">SAM-dependent methyltransferase</fullName>
    </submittedName>
</protein>
<evidence type="ECO:0000256" key="2">
    <source>
        <dbReference type="ARBA" id="ARBA00022679"/>
    </source>
</evidence>
<keyword evidence="2 4" id="KW-0808">Transferase</keyword>
<dbReference type="SUPFAM" id="SSF53335">
    <property type="entry name" value="S-adenosyl-L-methionine-dependent methyltransferases"/>
    <property type="match status" value="1"/>
</dbReference>
<sequence length="195" mass="21473">MSVAYYDKNAFQFFNGTFAVNMTSSYRRFLPFVPAGGSILDAGCGSGRDSLFFKANGYKVTAIDASKEMTILASEATDLNVINCEFDQFLAPSPFDGIWACASLLHTPERHLKNTIGHLISLLTNGGVFYLSFKNGVGEHAIGERIFTNLNEDGLKAIVADLPVSIIDSWISCDVRPEKQHELWCNAVLKKSQNH</sequence>
<proteinExistence type="predicted"/>
<dbReference type="PANTHER" id="PTHR43861:SF1">
    <property type="entry name" value="TRANS-ACONITATE 2-METHYLTRANSFERASE"/>
    <property type="match status" value="1"/>
</dbReference>
<evidence type="ECO:0000256" key="1">
    <source>
        <dbReference type="ARBA" id="ARBA00022603"/>
    </source>
</evidence>
<accession>A0A2T4MWJ0</accession>
<dbReference type="RefSeq" id="WP_107684567.1">
    <property type="nucleotide sequence ID" value="NZ_PZKL01000045.1"/>
</dbReference>
<dbReference type="Pfam" id="PF13649">
    <property type="entry name" value="Methyltransf_25"/>
    <property type="match status" value="1"/>
</dbReference>
<dbReference type="AlphaFoldDB" id="A0A2T4MWJ0"/>
<evidence type="ECO:0000313" key="5">
    <source>
        <dbReference type="Proteomes" id="UP000241986"/>
    </source>
</evidence>
<dbReference type="InterPro" id="IPR029063">
    <property type="entry name" value="SAM-dependent_MTases_sf"/>
</dbReference>
<name>A0A2T4MWJ0_AERVE</name>
<dbReference type="Proteomes" id="UP000241986">
    <property type="component" value="Unassembled WGS sequence"/>
</dbReference>
<comment type="caution">
    <text evidence="4">The sequence shown here is derived from an EMBL/GenBank/DDBJ whole genome shotgun (WGS) entry which is preliminary data.</text>
</comment>